<keyword evidence="4" id="KW-1185">Reference proteome</keyword>
<name>A0ABR8ULZ3_9GAMM</name>
<keyword evidence="2" id="KW-0812">Transmembrane</keyword>
<feature type="transmembrane region" description="Helical" evidence="2">
    <location>
        <begin position="20"/>
        <end position="43"/>
    </location>
</feature>
<dbReference type="PANTHER" id="PTHR30093:SF47">
    <property type="entry name" value="TYPE IV PILUS NON-CORE MINOR PILIN PILE"/>
    <property type="match status" value="1"/>
</dbReference>
<keyword evidence="2" id="KW-1133">Transmembrane helix</keyword>
<dbReference type="RefSeq" id="WP_191730200.1">
    <property type="nucleotide sequence ID" value="NZ_JACSQJ010000009.1"/>
</dbReference>
<evidence type="ECO:0000313" key="4">
    <source>
        <dbReference type="Proteomes" id="UP000647183"/>
    </source>
</evidence>
<dbReference type="InterPro" id="IPR012902">
    <property type="entry name" value="N_methyl_site"/>
</dbReference>
<evidence type="ECO:0000313" key="3">
    <source>
        <dbReference type="EMBL" id="MBD7989042.1"/>
    </source>
</evidence>
<gene>
    <name evidence="3" type="ORF">H9645_13465</name>
</gene>
<evidence type="ECO:0000256" key="2">
    <source>
        <dbReference type="SAM" id="Phobius"/>
    </source>
</evidence>
<dbReference type="SUPFAM" id="SSF54523">
    <property type="entry name" value="Pili subunits"/>
    <property type="match status" value="1"/>
</dbReference>
<dbReference type="Pfam" id="PF07963">
    <property type="entry name" value="N_methyl"/>
    <property type="match status" value="1"/>
</dbReference>
<keyword evidence="2" id="KW-0472">Membrane</keyword>
<protein>
    <submittedName>
        <fullName evidence="3">Type IV pilin protein</fullName>
    </submittedName>
</protein>
<dbReference type="PRINTS" id="PR00813">
    <property type="entry name" value="BCTERIALGSPG"/>
</dbReference>
<proteinExistence type="predicted"/>
<sequence length="153" mass="16320">MHSRQQTHGTPVGVRDERGFTLIELMIVVAVVAVLAAIAVPSYQEAVRKGRRGQAKADLVEVAQLAERYRTVNNTYGGFALTNTSSPSTGTAFYTLAIDVEEDGSSFEATATPLAGTAQEDDRCGVLTINQAGTRWHEEGNDTECGFGTVGPE</sequence>
<dbReference type="InterPro" id="IPR000983">
    <property type="entry name" value="Bac_GSPG_pilin"/>
</dbReference>
<accession>A0ABR8ULZ3</accession>
<dbReference type="InterPro" id="IPR031982">
    <property type="entry name" value="PilE-like"/>
</dbReference>
<dbReference type="Pfam" id="PF16732">
    <property type="entry name" value="ComP_DUS"/>
    <property type="match status" value="1"/>
</dbReference>
<dbReference type="PANTHER" id="PTHR30093">
    <property type="entry name" value="GENERAL SECRETION PATHWAY PROTEIN G"/>
    <property type="match status" value="1"/>
</dbReference>
<dbReference type="EMBL" id="JACSQJ010000009">
    <property type="protein sequence ID" value="MBD7989042.1"/>
    <property type="molecule type" value="Genomic_DNA"/>
</dbReference>
<reference evidence="3 4" key="1">
    <citation type="submission" date="2020-08" db="EMBL/GenBank/DDBJ databases">
        <title>A Genomic Blueprint of the Chicken Gut Microbiome.</title>
        <authorList>
            <person name="Gilroy R."/>
            <person name="Ravi A."/>
            <person name="Getino M."/>
            <person name="Pursley I."/>
            <person name="Horton D.L."/>
            <person name="Alikhan N.-F."/>
            <person name="Baker D."/>
            <person name="Gharbi K."/>
            <person name="Hall N."/>
            <person name="Watson M."/>
            <person name="Adriaenssens E.M."/>
            <person name="Foster-Nyarko E."/>
            <person name="Jarju S."/>
            <person name="Secka A."/>
            <person name="Antonio M."/>
            <person name="Oren A."/>
            <person name="Chaudhuri R."/>
            <person name="La Ragione R.M."/>
            <person name="Hildebrand F."/>
            <person name="Pallen M.J."/>
        </authorList>
    </citation>
    <scope>NUCLEOTIDE SEQUENCE [LARGE SCALE GENOMIC DNA]</scope>
    <source>
        <strain evidence="3 4">Sa2BVA3</strain>
    </source>
</reference>
<dbReference type="InterPro" id="IPR045584">
    <property type="entry name" value="Pilin-like"/>
</dbReference>
<comment type="caution">
    <text evidence="3">The sequence shown here is derived from an EMBL/GenBank/DDBJ whole genome shotgun (WGS) entry which is preliminary data.</text>
</comment>
<dbReference type="NCBIfam" id="TIGR02532">
    <property type="entry name" value="IV_pilin_GFxxxE"/>
    <property type="match status" value="1"/>
</dbReference>
<evidence type="ECO:0000256" key="1">
    <source>
        <dbReference type="ARBA" id="ARBA00022481"/>
    </source>
</evidence>
<keyword evidence="1" id="KW-0488">Methylation</keyword>
<dbReference type="Gene3D" id="3.30.700.10">
    <property type="entry name" value="Glycoprotein, Type 4 Pilin"/>
    <property type="match status" value="1"/>
</dbReference>
<organism evidence="3 4">
    <name type="scientific">Luteimonas colneyensis</name>
    <dbReference type="NCBI Taxonomy" id="2762230"/>
    <lineage>
        <taxon>Bacteria</taxon>
        <taxon>Pseudomonadati</taxon>
        <taxon>Pseudomonadota</taxon>
        <taxon>Gammaproteobacteria</taxon>
        <taxon>Lysobacterales</taxon>
        <taxon>Lysobacteraceae</taxon>
        <taxon>Luteimonas</taxon>
    </lineage>
</organism>
<dbReference type="PROSITE" id="PS00409">
    <property type="entry name" value="PROKAR_NTER_METHYL"/>
    <property type="match status" value="1"/>
</dbReference>
<dbReference type="Proteomes" id="UP000647183">
    <property type="component" value="Unassembled WGS sequence"/>
</dbReference>